<keyword evidence="2" id="KW-0418">Kinase</keyword>
<gene>
    <name evidence="2" type="ordered locus">AZC_4067</name>
</gene>
<dbReference type="GO" id="GO:0006109">
    <property type="term" value="P:regulation of carbohydrate metabolic process"/>
    <property type="evidence" value="ECO:0007669"/>
    <property type="project" value="InterPro"/>
</dbReference>
<accession>A8ILR0</accession>
<dbReference type="CDD" id="cd01918">
    <property type="entry name" value="HprK_C"/>
    <property type="match status" value="1"/>
</dbReference>
<dbReference type="SUPFAM" id="SSF53795">
    <property type="entry name" value="PEP carboxykinase-like"/>
    <property type="match status" value="1"/>
</dbReference>
<dbReference type="Pfam" id="PF07475">
    <property type="entry name" value="Hpr_kinase_C"/>
    <property type="match status" value="1"/>
</dbReference>
<name>A8ILR0_AZOC5</name>
<evidence type="ECO:0000259" key="1">
    <source>
        <dbReference type="Pfam" id="PF07475"/>
    </source>
</evidence>
<dbReference type="InterPro" id="IPR027417">
    <property type="entry name" value="P-loop_NTPase"/>
</dbReference>
<sequence>MSAAGASIHASCVVLGETGVLIRGPSGAGKSTLALRLMLDPPRALPEARLVADDRVLLCAEGADLVAQAPEALAGLIEVRHLGIRQVPHLFCGKVKIVIDLAAELAPRLPDAADLTEILCGIKIQRLPVPPGADAALLLAAALATRETGNT</sequence>
<reference evidence="3" key="2">
    <citation type="submission" date="2007-04" db="EMBL/GenBank/DDBJ databases">
        <title>Complete genome sequence of the nitrogen-fixing bacterium Azorhizobium caulinodans ORS571.</title>
        <authorList>
            <person name="Lee K.B."/>
            <person name="Backer P.D."/>
            <person name="Aono T."/>
            <person name="Liu C.T."/>
            <person name="Suzuki S."/>
            <person name="Suzuki T."/>
            <person name="Kaneko T."/>
            <person name="Yamada M."/>
            <person name="Tabata S."/>
            <person name="Kupfer D.M."/>
            <person name="Najar F.Z."/>
            <person name="Wiley G.B."/>
            <person name="Roe B."/>
            <person name="Binnewies T."/>
            <person name="Ussery D."/>
            <person name="Vereecke D."/>
            <person name="Gevers D."/>
            <person name="Holsters M."/>
            <person name="Oyaizu H."/>
        </authorList>
    </citation>
    <scope>NUCLEOTIDE SEQUENCE [LARGE SCALE GENOMIC DNA]</scope>
    <source>
        <strain evidence="3">ATCC 43989 / DSM 5975 / JCM 20966 / LMG 6465 / NBRC 14845 / NCIMB 13405 / ORS 571</strain>
    </source>
</reference>
<reference evidence="2 3" key="6">
    <citation type="journal article" date="2011" name="Appl. Environ. Microbiol.">
        <title>Involvement of the azorhizobial chromosome partition gene (parA) in the onset of bacteroid differentiation during Sesbania rostrata stem nodule development.</title>
        <authorList>
            <person name="Liu CT."/>
            <person name="Lee KB."/>
            <person name="Wang YS."/>
            <person name="Peng MH."/>
            <person name="Lee KT."/>
            <person name="Suzuki S."/>
            <person name="Suzuki T."/>
            <person name="Oyaizu H."/>
        </authorList>
    </citation>
    <scope>NUCLEOTIDE SEQUENCE [LARGE SCALE GENOMIC DNA]</scope>
    <source>
        <strain evidence="3">ATCC 43989 / DSM 5975 / JCM 20966 / LMG 6465 / NBRC 14845 / NCIMB 13405 / ORS 571</strain>
    </source>
</reference>
<keyword evidence="3" id="KW-1185">Reference proteome</keyword>
<dbReference type="KEGG" id="azc:AZC_4067"/>
<dbReference type="EMBL" id="AP009384">
    <property type="protein sequence ID" value="BAF90065.1"/>
    <property type="molecule type" value="Genomic_DNA"/>
</dbReference>
<evidence type="ECO:0000313" key="2">
    <source>
        <dbReference type="EMBL" id="BAF90065.1"/>
    </source>
</evidence>
<organism evidence="2 3">
    <name type="scientific">Azorhizobium caulinodans (strain ATCC 43989 / DSM 5975 / JCM 20966 / LMG 6465 / NBRC 14845 / NCIMB 13405 / ORS 571)</name>
    <dbReference type="NCBI Taxonomy" id="438753"/>
    <lineage>
        <taxon>Bacteria</taxon>
        <taxon>Pseudomonadati</taxon>
        <taxon>Pseudomonadota</taxon>
        <taxon>Alphaproteobacteria</taxon>
        <taxon>Hyphomicrobiales</taxon>
        <taxon>Xanthobacteraceae</taxon>
        <taxon>Azorhizobium</taxon>
    </lineage>
</organism>
<evidence type="ECO:0000313" key="3">
    <source>
        <dbReference type="Proteomes" id="UP000000270"/>
    </source>
</evidence>
<dbReference type="Gene3D" id="3.40.50.300">
    <property type="entry name" value="P-loop containing nucleotide triphosphate hydrolases"/>
    <property type="match status" value="1"/>
</dbReference>
<reference evidence="2 3" key="5">
    <citation type="journal article" date="2010" name="Appl. Environ. Microbiol.">
        <title>phrR-like gene praR of Azorhizobium caulinodans ORS571 is essential for symbiosis with Sesbania rostrata and is involved in expression of reb genes.</title>
        <authorList>
            <person name="Akiba N."/>
            <person name="Aono T."/>
            <person name="Toyazaki H."/>
            <person name="Sato S."/>
            <person name="Oyaizu H."/>
        </authorList>
    </citation>
    <scope>NUCLEOTIDE SEQUENCE [LARGE SCALE GENOMIC DNA]</scope>
    <source>
        <strain evidence="3">ATCC 43989 / DSM 5975 / JCM 20966 / LMG 6465 / NBRC 14845 / NCIMB 13405 / ORS 571</strain>
    </source>
</reference>
<feature type="domain" description="HPr kinase/phosphorylase C-terminal" evidence="1">
    <location>
        <begin position="5"/>
        <end position="143"/>
    </location>
</feature>
<reference evidence="2 3" key="1">
    <citation type="journal article" date="2007" name="Appl. Environ. Microbiol.">
        <title>Rhizobial factors required for stem nodule maturation and maintenance in Sesbania rostrata-Azorhizobium caulinodans ORS571 symbiosis.</title>
        <authorList>
            <person name="Suzuki S."/>
            <person name="Aono T."/>
            <person name="Lee KB."/>
            <person name="Suzuki T."/>
            <person name="Liu CT."/>
            <person name="Miwa H."/>
            <person name="Wakao S."/>
            <person name="Iki T."/>
            <person name="Oyaizu H."/>
        </authorList>
    </citation>
    <scope>NUCLEOTIDE SEQUENCE [LARGE SCALE GENOMIC DNA]</scope>
    <source>
        <strain evidence="3">ATCC 43989 / DSM 5975 / JCM 20966 / LMG 6465 / NBRC 14845 / NCIMB 13405 / ORS 571</strain>
    </source>
</reference>
<reference evidence="2 3" key="3">
    <citation type="journal article" date="2008" name="BMC Genomics">
        <title>The genome of the versatile nitrogen fixer Azorhizobium caulinodans ORS571.</title>
        <authorList>
            <person name="Lee KB."/>
            <person name="Backer P.D."/>
            <person name="Aono T."/>
            <person name="Liu CT."/>
            <person name="Suzuki S."/>
            <person name="Suzuki T."/>
            <person name="Kaneko T."/>
            <person name="Yamada M."/>
            <person name="Tabata S."/>
            <person name="Kupfer D.M."/>
            <person name="Najar F.Z."/>
            <person name="Wiley G.B."/>
            <person name="Roe B."/>
            <person name="Binnewies T.T."/>
            <person name="Ussery D.W."/>
            <person name="D'Haeze W."/>
            <person name="Herder J.D."/>
            <person name="Gevers D."/>
            <person name="Vereecke D."/>
            <person name="Holsters M."/>
            <person name="Oyaizu H."/>
        </authorList>
    </citation>
    <scope>NUCLEOTIDE SEQUENCE [LARGE SCALE GENOMIC DNA]</scope>
    <source>
        <strain evidence="3">ATCC 43989 / DSM 5975 / JCM 20966 / LMG 6465 / NBRC 14845 / NCIMB 13405 / ORS 571</strain>
    </source>
</reference>
<dbReference type="Proteomes" id="UP000000270">
    <property type="component" value="Chromosome"/>
</dbReference>
<dbReference type="RefSeq" id="WP_012172587.1">
    <property type="nucleotide sequence ID" value="NC_009937.1"/>
</dbReference>
<dbReference type="eggNOG" id="COG1493">
    <property type="taxonomic scope" value="Bacteria"/>
</dbReference>
<reference evidence="2 3" key="4">
    <citation type="journal article" date="2009" name="Appl. Environ. Microbiol.">
        <title>Comparative genome-wide transcriptional profiling of Azorhizobium caulinodans ORS571 grown under free-living and symbiotic conditions.</title>
        <authorList>
            <person name="Tsukada S."/>
            <person name="Aono T."/>
            <person name="Akiba N."/>
            <person name="Lee KB."/>
            <person name="Liu CT."/>
            <person name="Toyazaki H."/>
            <person name="Oyaizu H."/>
        </authorList>
    </citation>
    <scope>NUCLEOTIDE SEQUENCE [LARGE SCALE GENOMIC DNA]</scope>
    <source>
        <strain evidence="3">ATCC 43989 / DSM 5975 / JCM 20966 / LMG 6465 / NBRC 14845 / NCIMB 13405 / ORS 571</strain>
    </source>
</reference>
<keyword evidence="2" id="KW-0808">Transferase</keyword>
<protein>
    <submittedName>
        <fullName evidence="2">PTS system Hpr kinase</fullName>
    </submittedName>
</protein>
<dbReference type="STRING" id="438753.AZC_4067"/>
<dbReference type="InterPro" id="IPR011104">
    <property type="entry name" value="Hpr_kin/Pase_C"/>
</dbReference>
<dbReference type="AlphaFoldDB" id="A8ILR0"/>
<dbReference type="GO" id="GO:0000155">
    <property type="term" value="F:phosphorelay sensor kinase activity"/>
    <property type="evidence" value="ECO:0007669"/>
    <property type="project" value="InterPro"/>
</dbReference>
<proteinExistence type="predicted"/>
<dbReference type="GO" id="GO:0005524">
    <property type="term" value="F:ATP binding"/>
    <property type="evidence" value="ECO:0007669"/>
    <property type="project" value="InterPro"/>
</dbReference>
<dbReference type="HOGENOM" id="CLU_052030_2_1_5"/>